<keyword evidence="2" id="KW-1185">Reference proteome</keyword>
<gene>
    <name evidence="1" type="ORF">CR513_55344</name>
</gene>
<feature type="non-terminal residue" evidence="1">
    <location>
        <position position="1"/>
    </location>
</feature>
<dbReference type="Proteomes" id="UP000257109">
    <property type="component" value="Unassembled WGS sequence"/>
</dbReference>
<dbReference type="EMBL" id="QJKJ01013659">
    <property type="protein sequence ID" value="RDX65950.1"/>
    <property type="molecule type" value="Genomic_DNA"/>
</dbReference>
<proteinExistence type="predicted"/>
<dbReference type="OrthoDB" id="1730596at2759"/>
<sequence length="95" mass="10531">MATPLLPLSYDGNPNRPPYPTEFALKLEPRGAIKTQALADFLVEMTSPLAEDTWWVLYVDDFSNPKGGGVDIILEGPRDVTLEHSLKLDFKASNN</sequence>
<accession>A0A371EIT8</accession>
<evidence type="ECO:0000313" key="2">
    <source>
        <dbReference type="Proteomes" id="UP000257109"/>
    </source>
</evidence>
<reference evidence="1" key="1">
    <citation type="submission" date="2018-05" db="EMBL/GenBank/DDBJ databases">
        <title>Draft genome of Mucuna pruriens seed.</title>
        <authorList>
            <person name="Nnadi N.E."/>
            <person name="Vos R."/>
            <person name="Hasami M.H."/>
            <person name="Devisetty U.K."/>
            <person name="Aguiy J.C."/>
        </authorList>
    </citation>
    <scope>NUCLEOTIDE SEQUENCE [LARGE SCALE GENOMIC DNA]</scope>
    <source>
        <strain evidence="1">JCA_2017</strain>
    </source>
</reference>
<name>A0A371EIT8_MUCPR</name>
<evidence type="ECO:0000313" key="1">
    <source>
        <dbReference type="EMBL" id="RDX65950.1"/>
    </source>
</evidence>
<dbReference type="AlphaFoldDB" id="A0A371EIT8"/>
<protein>
    <submittedName>
        <fullName evidence="1">Uncharacterized protein</fullName>
    </submittedName>
</protein>
<organism evidence="1 2">
    <name type="scientific">Mucuna pruriens</name>
    <name type="common">Velvet bean</name>
    <name type="synonym">Dolichos pruriens</name>
    <dbReference type="NCBI Taxonomy" id="157652"/>
    <lineage>
        <taxon>Eukaryota</taxon>
        <taxon>Viridiplantae</taxon>
        <taxon>Streptophyta</taxon>
        <taxon>Embryophyta</taxon>
        <taxon>Tracheophyta</taxon>
        <taxon>Spermatophyta</taxon>
        <taxon>Magnoliopsida</taxon>
        <taxon>eudicotyledons</taxon>
        <taxon>Gunneridae</taxon>
        <taxon>Pentapetalae</taxon>
        <taxon>rosids</taxon>
        <taxon>fabids</taxon>
        <taxon>Fabales</taxon>
        <taxon>Fabaceae</taxon>
        <taxon>Papilionoideae</taxon>
        <taxon>50 kb inversion clade</taxon>
        <taxon>NPAAA clade</taxon>
        <taxon>indigoferoid/millettioid clade</taxon>
        <taxon>Phaseoleae</taxon>
        <taxon>Mucuna</taxon>
    </lineage>
</organism>
<comment type="caution">
    <text evidence="1">The sequence shown here is derived from an EMBL/GenBank/DDBJ whole genome shotgun (WGS) entry which is preliminary data.</text>
</comment>